<dbReference type="InterPro" id="IPR010982">
    <property type="entry name" value="Lambda_DNA-bd_dom_sf"/>
</dbReference>
<dbReference type="Proteomes" id="UP000323505">
    <property type="component" value="Unassembled WGS sequence"/>
</dbReference>
<evidence type="ECO:0000259" key="1">
    <source>
        <dbReference type="PROSITE" id="PS50943"/>
    </source>
</evidence>
<organism evidence="2 3">
    <name type="scientific">Actinomadura decatromicini</name>
    <dbReference type="NCBI Taxonomy" id="2604572"/>
    <lineage>
        <taxon>Bacteria</taxon>
        <taxon>Bacillati</taxon>
        <taxon>Actinomycetota</taxon>
        <taxon>Actinomycetes</taxon>
        <taxon>Streptosporangiales</taxon>
        <taxon>Thermomonosporaceae</taxon>
        <taxon>Actinomadura</taxon>
    </lineage>
</organism>
<dbReference type="PROSITE" id="PS50943">
    <property type="entry name" value="HTH_CROC1"/>
    <property type="match status" value="1"/>
</dbReference>
<protein>
    <submittedName>
        <fullName evidence="2">XRE family transcriptional regulator</fullName>
    </submittedName>
</protein>
<name>A0A5D3FK05_9ACTN</name>
<reference evidence="2 3" key="1">
    <citation type="submission" date="2019-08" db="EMBL/GenBank/DDBJ databases">
        <title>Actinomadura sp. nov. CYP1-5 isolated from mountain soil.</title>
        <authorList>
            <person name="Songsumanus A."/>
            <person name="Kuncharoen N."/>
            <person name="Kudo T."/>
            <person name="Yuki M."/>
            <person name="Igarashi Y."/>
            <person name="Tanasupawat S."/>
        </authorList>
    </citation>
    <scope>NUCLEOTIDE SEQUENCE [LARGE SCALE GENOMIC DNA]</scope>
    <source>
        <strain evidence="2 3">CYP1-5</strain>
    </source>
</reference>
<sequence length="147" mass="16107">MHEVSPGASLAEKVEWLIQNLWPADAEPPRNNVDAAAAVARATGEEISSTTVWKLRTGRQENPQLKTLTALATFFGVPIGFFGFPSEAEPIGEDLTLKAIRRDVESGVIRPEVLRAFVDLSPEARWVVDEMILAAAAADRRRTRLDG</sequence>
<dbReference type="InterPro" id="IPR001387">
    <property type="entry name" value="Cro/C1-type_HTH"/>
</dbReference>
<feature type="domain" description="HTH cro/C1-type" evidence="1">
    <location>
        <begin position="47"/>
        <end position="82"/>
    </location>
</feature>
<proteinExistence type="predicted"/>
<evidence type="ECO:0000313" key="2">
    <source>
        <dbReference type="EMBL" id="TYK48384.1"/>
    </source>
</evidence>
<dbReference type="AlphaFoldDB" id="A0A5D3FK05"/>
<dbReference type="GO" id="GO:0003677">
    <property type="term" value="F:DNA binding"/>
    <property type="evidence" value="ECO:0007669"/>
    <property type="project" value="InterPro"/>
</dbReference>
<evidence type="ECO:0000313" key="3">
    <source>
        <dbReference type="Proteomes" id="UP000323505"/>
    </source>
</evidence>
<gene>
    <name evidence="2" type="ORF">FXF68_22405</name>
</gene>
<accession>A0A5D3FK05</accession>
<dbReference type="SUPFAM" id="SSF47413">
    <property type="entry name" value="lambda repressor-like DNA-binding domains"/>
    <property type="match status" value="1"/>
</dbReference>
<dbReference type="Gene3D" id="1.10.260.40">
    <property type="entry name" value="lambda repressor-like DNA-binding domains"/>
    <property type="match status" value="1"/>
</dbReference>
<dbReference type="EMBL" id="VSRQ01000004">
    <property type="protein sequence ID" value="TYK48384.1"/>
    <property type="molecule type" value="Genomic_DNA"/>
</dbReference>
<keyword evidence="3" id="KW-1185">Reference proteome</keyword>
<comment type="caution">
    <text evidence="2">The sequence shown here is derived from an EMBL/GenBank/DDBJ whole genome shotgun (WGS) entry which is preliminary data.</text>
</comment>